<gene>
    <name evidence="1" type="ORF">CDL12_24800</name>
</gene>
<reference evidence="2" key="1">
    <citation type="journal article" date="2018" name="Gigascience">
        <title>Genome assembly of the Pink Ipe (Handroanthus impetiginosus, Bignoniaceae), a highly valued, ecologically keystone Neotropical timber forest tree.</title>
        <authorList>
            <person name="Silva-Junior O.B."/>
            <person name="Grattapaglia D."/>
            <person name="Novaes E."/>
            <person name="Collevatti R.G."/>
        </authorList>
    </citation>
    <scope>NUCLEOTIDE SEQUENCE [LARGE SCALE GENOMIC DNA]</scope>
    <source>
        <strain evidence="2">cv. UFG-1</strain>
    </source>
</reference>
<proteinExistence type="predicted"/>
<name>A0A2G9GBW7_9LAMI</name>
<accession>A0A2G9GBW7</accession>
<dbReference type="EMBL" id="NKXS01005818">
    <property type="protein sequence ID" value="PIN02685.1"/>
    <property type="molecule type" value="Genomic_DNA"/>
</dbReference>
<dbReference type="AlphaFoldDB" id="A0A2G9GBW7"/>
<keyword evidence="2" id="KW-1185">Reference proteome</keyword>
<organism evidence="1 2">
    <name type="scientific">Handroanthus impetiginosus</name>
    <dbReference type="NCBI Taxonomy" id="429701"/>
    <lineage>
        <taxon>Eukaryota</taxon>
        <taxon>Viridiplantae</taxon>
        <taxon>Streptophyta</taxon>
        <taxon>Embryophyta</taxon>
        <taxon>Tracheophyta</taxon>
        <taxon>Spermatophyta</taxon>
        <taxon>Magnoliopsida</taxon>
        <taxon>eudicotyledons</taxon>
        <taxon>Gunneridae</taxon>
        <taxon>Pentapetalae</taxon>
        <taxon>asterids</taxon>
        <taxon>lamiids</taxon>
        <taxon>Lamiales</taxon>
        <taxon>Bignoniaceae</taxon>
        <taxon>Crescentiina</taxon>
        <taxon>Tabebuia alliance</taxon>
        <taxon>Handroanthus</taxon>
    </lineage>
</organism>
<evidence type="ECO:0000313" key="1">
    <source>
        <dbReference type="EMBL" id="PIN02685.1"/>
    </source>
</evidence>
<sequence length="82" mass="10017">MCFITFFFLLKLSSFAFKERLPFFCYRKNSLFLKHKASDRLFKILIFFSISSFFATLSTRKFDPKTFYLFIKFLHLSLKDQR</sequence>
<dbReference type="Proteomes" id="UP000231279">
    <property type="component" value="Unassembled WGS sequence"/>
</dbReference>
<protein>
    <submittedName>
        <fullName evidence="1">Uncharacterized protein</fullName>
    </submittedName>
</protein>
<comment type="caution">
    <text evidence="1">The sequence shown here is derived from an EMBL/GenBank/DDBJ whole genome shotgun (WGS) entry which is preliminary data.</text>
</comment>
<evidence type="ECO:0000313" key="2">
    <source>
        <dbReference type="Proteomes" id="UP000231279"/>
    </source>
</evidence>